<dbReference type="STRING" id="3880.G7KMZ0"/>
<reference evidence="12" key="4">
    <citation type="journal article" date="2018" name="Nat. Plants">
        <title>Whole-genome landscape of Medicago truncatula symbiotic genes.</title>
        <authorList>
            <person name="Pecrix Y."/>
            <person name="Staton S.E."/>
            <person name="Sallet E."/>
            <person name="Lelandais-Briere C."/>
            <person name="Moreau S."/>
            <person name="Carrere S."/>
            <person name="Blein T."/>
            <person name="Jardinaud M.F."/>
            <person name="Latrasse D."/>
            <person name="Zouine M."/>
            <person name="Zahm M."/>
            <person name="Kreplak J."/>
            <person name="Mayjonade B."/>
            <person name="Satge C."/>
            <person name="Perez M."/>
            <person name="Cauet S."/>
            <person name="Marande W."/>
            <person name="Chantry-Darmon C."/>
            <person name="Lopez-Roques C."/>
            <person name="Bouchez O."/>
            <person name="Berard A."/>
            <person name="Debelle F."/>
            <person name="Munos S."/>
            <person name="Bendahmane A."/>
            <person name="Berges H."/>
            <person name="Niebel A."/>
            <person name="Buitink J."/>
            <person name="Frugier F."/>
            <person name="Benhamed M."/>
            <person name="Crespi M."/>
            <person name="Gouzy J."/>
            <person name="Gamas P."/>
        </authorList>
    </citation>
    <scope>NUCLEOTIDE SEQUENCE [LARGE SCALE GENOMIC DNA]</scope>
    <source>
        <strain evidence="12">cv. Jemalong A17</strain>
    </source>
</reference>
<feature type="chain" id="PRO_5014573742" evidence="7">
    <location>
        <begin position="23"/>
        <end position="105"/>
    </location>
</feature>
<reference evidence="8 11" key="1">
    <citation type="journal article" date="2011" name="Nature">
        <title>The Medicago genome provides insight into the evolution of rhizobial symbioses.</title>
        <authorList>
            <person name="Young N.D."/>
            <person name="Debelle F."/>
            <person name="Oldroyd G.E."/>
            <person name="Geurts R."/>
            <person name="Cannon S.B."/>
            <person name="Udvardi M.K."/>
            <person name="Benedito V.A."/>
            <person name="Mayer K.F."/>
            <person name="Gouzy J."/>
            <person name="Schoof H."/>
            <person name="Van de Peer Y."/>
            <person name="Proost S."/>
            <person name="Cook D.R."/>
            <person name="Meyers B.C."/>
            <person name="Spannagl M."/>
            <person name="Cheung F."/>
            <person name="De Mita S."/>
            <person name="Krishnakumar V."/>
            <person name="Gundlach H."/>
            <person name="Zhou S."/>
            <person name="Mudge J."/>
            <person name="Bharti A.K."/>
            <person name="Murray J.D."/>
            <person name="Naoumkina M.A."/>
            <person name="Rosen B."/>
            <person name="Silverstein K.A."/>
            <person name="Tang H."/>
            <person name="Rombauts S."/>
            <person name="Zhao P.X."/>
            <person name="Zhou P."/>
            <person name="Barbe V."/>
            <person name="Bardou P."/>
            <person name="Bechner M."/>
            <person name="Bellec A."/>
            <person name="Berger A."/>
            <person name="Berges H."/>
            <person name="Bidwell S."/>
            <person name="Bisseling T."/>
            <person name="Choisne N."/>
            <person name="Couloux A."/>
            <person name="Denny R."/>
            <person name="Deshpande S."/>
            <person name="Dai X."/>
            <person name="Doyle J.J."/>
            <person name="Dudez A.M."/>
            <person name="Farmer A.D."/>
            <person name="Fouteau S."/>
            <person name="Franken C."/>
            <person name="Gibelin C."/>
            <person name="Gish J."/>
            <person name="Goldstein S."/>
            <person name="Gonzalez A.J."/>
            <person name="Green P.J."/>
            <person name="Hallab A."/>
            <person name="Hartog M."/>
            <person name="Hua A."/>
            <person name="Humphray S.J."/>
            <person name="Jeong D.H."/>
            <person name="Jing Y."/>
            <person name="Jocker A."/>
            <person name="Kenton S.M."/>
            <person name="Kim D.J."/>
            <person name="Klee K."/>
            <person name="Lai H."/>
            <person name="Lang C."/>
            <person name="Lin S."/>
            <person name="Macmil S.L."/>
            <person name="Magdelenat G."/>
            <person name="Matthews L."/>
            <person name="McCorrison J."/>
            <person name="Monaghan E.L."/>
            <person name="Mun J.H."/>
            <person name="Najar F.Z."/>
            <person name="Nicholson C."/>
            <person name="Noirot C."/>
            <person name="O'Bleness M."/>
            <person name="Paule C.R."/>
            <person name="Poulain J."/>
            <person name="Prion F."/>
            <person name="Qin B."/>
            <person name="Qu C."/>
            <person name="Retzel E.F."/>
            <person name="Riddle C."/>
            <person name="Sallet E."/>
            <person name="Samain S."/>
            <person name="Samson N."/>
            <person name="Sanders I."/>
            <person name="Saurat O."/>
            <person name="Scarpelli C."/>
            <person name="Schiex T."/>
            <person name="Segurens B."/>
            <person name="Severin A.J."/>
            <person name="Sherrier D.J."/>
            <person name="Shi R."/>
            <person name="Sims S."/>
            <person name="Singer S.R."/>
            <person name="Sinharoy S."/>
            <person name="Sterck L."/>
            <person name="Viollet A."/>
            <person name="Wang B.B."/>
            <person name="Wang K."/>
            <person name="Wang M."/>
            <person name="Wang X."/>
            <person name="Warfsmann J."/>
            <person name="Weissenbach J."/>
            <person name="White D.D."/>
            <person name="White J.D."/>
            <person name="Wiley G.B."/>
            <person name="Wincker P."/>
            <person name="Xing Y."/>
            <person name="Yang L."/>
            <person name="Yao Z."/>
            <person name="Ying F."/>
            <person name="Zhai J."/>
            <person name="Zhou L."/>
            <person name="Zuber A."/>
            <person name="Denarie J."/>
            <person name="Dixon R.A."/>
            <person name="May G.D."/>
            <person name="Schwartz D.C."/>
            <person name="Rogers J."/>
            <person name="Quetier F."/>
            <person name="Town C.D."/>
            <person name="Roe B.A."/>
        </authorList>
    </citation>
    <scope>NUCLEOTIDE SEQUENCE [LARGE SCALE GENOMIC DNA]</scope>
    <source>
        <strain evidence="8">A17</strain>
        <strain evidence="10 11">cv. Jemalong A17</strain>
    </source>
</reference>
<dbReference type="PANTHER" id="PTHR33136:SF89">
    <property type="entry name" value="PROTEIN RALF-LIKE 19"/>
    <property type="match status" value="1"/>
</dbReference>
<dbReference type="Gramene" id="rna36710">
    <property type="protein sequence ID" value="RHN52090.1"/>
    <property type="gene ID" value="gene36710"/>
</dbReference>
<dbReference type="AlphaFoldDB" id="G7KMZ0"/>
<reference evidence="9" key="5">
    <citation type="journal article" date="2018" name="Nat. Plants">
        <title>Whole-genome landscape of Medicago truncatula symbiotic genes.</title>
        <authorList>
            <person name="Pecrix Y."/>
            <person name="Gamas P."/>
            <person name="Carrere S."/>
        </authorList>
    </citation>
    <scope>NUCLEOTIDE SEQUENCE</scope>
    <source>
        <tissue evidence="9">Leaves</tissue>
    </source>
</reference>
<dbReference type="EMBL" id="PSQE01000006">
    <property type="protein sequence ID" value="RHN52090.1"/>
    <property type="molecule type" value="Genomic_DNA"/>
</dbReference>
<dbReference type="PANTHER" id="PTHR33136">
    <property type="entry name" value="RAPID ALKALINIZATION FACTOR-LIKE"/>
    <property type="match status" value="1"/>
</dbReference>
<evidence type="ECO:0000313" key="10">
    <source>
        <dbReference type="EnsemblPlants" id="AES75839"/>
    </source>
</evidence>
<dbReference type="OMA" id="HDISINH"/>
<keyword evidence="3" id="KW-0964">Secreted</keyword>
<dbReference type="EnsemblPlants" id="AES75839">
    <property type="protein sequence ID" value="AES75839"/>
    <property type="gene ID" value="MTR_6g060260"/>
</dbReference>
<accession>G7KMZ0</accession>
<dbReference type="InterPro" id="IPR008801">
    <property type="entry name" value="RALF"/>
</dbReference>
<keyword evidence="11" id="KW-1185">Reference proteome</keyword>
<keyword evidence="6" id="KW-1015">Disulfide bond</keyword>
<dbReference type="GO" id="GO:0040008">
    <property type="term" value="P:regulation of growth"/>
    <property type="evidence" value="ECO:0007669"/>
    <property type="project" value="UniProtKB-ARBA"/>
</dbReference>
<keyword evidence="5 7" id="KW-0732">Signal</keyword>
<evidence type="ECO:0000256" key="7">
    <source>
        <dbReference type="SAM" id="SignalP"/>
    </source>
</evidence>
<comment type="similarity">
    <text evidence="2">Belongs to the plant rapid alkalinization factor (RALF) family.</text>
</comment>
<reference evidence="8 11" key="2">
    <citation type="journal article" date="2014" name="BMC Genomics">
        <title>An improved genome release (version Mt4.0) for the model legume Medicago truncatula.</title>
        <authorList>
            <person name="Tang H."/>
            <person name="Krishnakumar V."/>
            <person name="Bidwell S."/>
            <person name="Rosen B."/>
            <person name="Chan A."/>
            <person name="Zhou S."/>
            <person name="Gentzbittel L."/>
            <person name="Childs K.L."/>
            <person name="Yandell M."/>
            <person name="Gundlach H."/>
            <person name="Mayer K.F."/>
            <person name="Schwartz D.C."/>
            <person name="Town C.D."/>
        </authorList>
    </citation>
    <scope>GENOME REANNOTATION</scope>
    <source>
        <strain evidence="10 11">cv. Jemalong A17</strain>
    </source>
</reference>
<dbReference type="Proteomes" id="UP000265566">
    <property type="component" value="Chromosome 6"/>
</dbReference>
<dbReference type="Pfam" id="PF05498">
    <property type="entry name" value="RALF"/>
    <property type="match status" value="1"/>
</dbReference>
<dbReference type="PaxDb" id="3880-AES75839"/>
<name>G7KMZ0_MEDTR</name>
<evidence type="ECO:0000256" key="3">
    <source>
        <dbReference type="ARBA" id="ARBA00022525"/>
    </source>
</evidence>
<evidence type="ECO:0000256" key="6">
    <source>
        <dbReference type="ARBA" id="ARBA00023157"/>
    </source>
</evidence>
<evidence type="ECO:0000256" key="2">
    <source>
        <dbReference type="ARBA" id="ARBA00009178"/>
    </source>
</evidence>
<evidence type="ECO:0000256" key="1">
    <source>
        <dbReference type="ARBA" id="ARBA00004613"/>
    </source>
</evidence>
<feature type="signal peptide" evidence="7">
    <location>
        <begin position="1"/>
        <end position="22"/>
    </location>
</feature>
<comment type="subcellular location">
    <subcellularLocation>
        <location evidence="1">Secreted</location>
    </subcellularLocation>
</comment>
<dbReference type="HOGENOM" id="CLU_127895_1_2_1"/>
<evidence type="ECO:0000313" key="11">
    <source>
        <dbReference type="Proteomes" id="UP000002051"/>
    </source>
</evidence>
<protein>
    <submittedName>
        <fullName evidence="9">Putative rapid ALkalinization Factor</fullName>
    </submittedName>
    <submittedName>
        <fullName evidence="8">RALF</fullName>
    </submittedName>
</protein>
<dbReference type="EMBL" id="CM001222">
    <property type="protein sequence ID" value="AES75839.1"/>
    <property type="molecule type" value="Genomic_DNA"/>
</dbReference>
<dbReference type="GO" id="GO:0019722">
    <property type="term" value="P:calcium-mediated signaling"/>
    <property type="evidence" value="ECO:0000318"/>
    <property type="project" value="GO_Central"/>
</dbReference>
<reference evidence="10" key="3">
    <citation type="submission" date="2015-04" db="UniProtKB">
        <authorList>
            <consortium name="EnsemblPlants"/>
        </authorList>
    </citation>
    <scope>IDENTIFICATION</scope>
    <source>
        <strain evidence="10">cv. Jemalong A17</strain>
    </source>
</reference>
<keyword evidence="4" id="KW-0372">Hormone</keyword>
<evidence type="ECO:0000313" key="12">
    <source>
        <dbReference type="Proteomes" id="UP000265566"/>
    </source>
</evidence>
<dbReference type="GO" id="GO:0005179">
    <property type="term" value="F:hormone activity"/>
    <property type="evidence" value="ECO:0007669"/>
    <property type="project" value="UniProtKB-KW"/>
</dbReference>
<organism evidence="8 11">
    <name type="scientific">Medicago truncatula</name>
    <name type="common">Barrel medic</name>
    <name type="synonym">Medicago tribuloides</name>
    <dbReference type="NCBI Taxonomy" id="3880"/>
    <lineage>
        <taxon>Eukaryota</taxon>
        <taxon>Viridiplantae</taxon>
        <taxon>Streptophyta</taxon>
        <taxon>Embryophyta</taxon>
        <taxon>Tracheophyta</taxon>
        <taxon>Spermatophyta</taxon>
        <taxon>Magnoliopsida</taxon>
        <taxon>eudicotyledons</taxon>
        <taxon>Gunneridae</taxon>
        <taxon>Pentapetalae</taxon>
        <taxon>rosids</taxon>
        <taxon>fabids</taxon>
        <taxon>Fabales</taxon>
        <taxon>Fabaceae</taxon>
        <taxon>Papilionoideae</taxon>
        <taxon>50 kb inversion clade</taxon>
        <taxon>NPAAA clade</taxon>
        <taxon>Hologalegina</taxon>
        <taxon>IRL clade</taxon>
        <taxon>Trifolieae</taxon>
        <taxon>Medicago</taxon>
    </lineage>
</organism>
<dbReference type="Proteomes" id="UP000002051">
    <property type="component" value="Chromosome 6"/>
</dbReference>
<gene>
    <name evidence="8" type="ordered locus">MTR_6g060260</name>
    <name evidence="9" type="ORF">MtrunA17_Chr6g0476591</name>
</gene>
<dbReference type="eggNOG" id="ENOG502S5XY">
    <property type="taxonomic scope" value="Eukaryota"/>
</dbReference>
<evidence type="ECO:0000256" key="4">
    <source>
        <dbReference type="ARBA" id="ARBA00022702"/>
    </source>
</evidence>
<evidence type="ECO:0000313" key="9">
    <source>
        <dbReference type="EMBL" id="RHN52090.1"/>
    </source>
</evidence>
<sequence>MINFKPWLMFFFLAMVIAMVSAKASKVHDFSFPSPVLVGDLIREENEMLMDSESNRRRYISYDALLADSIPCGLKGQSYYDCNHRDQVNPYRRGCTAITHCARVL</sequence>
<evidence type="ECO:0000313" key="8">
    <source>
        <dbReference type="EMBL" id="AES75839.1"/>
    </source>
</evidence>
<proteinExistence type="inferred from homology"/>
<dbReference type="GO" id="GO:0005576">
    <property type="term" value="C:extracellular region"/>
    <property type="evidence" value="ECO:0007669"/>
    <property type="project" value="UniProtKB-SubCell"/>
</dbReference>
<evidence type="ECO:0000256" key="5">
    <source>
        <dbReference type="ARBA" id="ARBA00022729"/>
    </source>
</evidence>